<feature type="compositionally biased region" description="Polar residues" evidence="1">
    <location>
        <begin position="258"/>
        <end position="268"/>
    </location>
</feature>
<reference evidence="3" key="1">
    <citation type="submission" date="2021-01" db="EMBL/GenBank/DDBJ databases">
        <authorList>
            <person name="Corre E."/>
            <person name="Pelletier E."/>
            <person name="Niang G."/>
            <person name="Scheremetjew M."/>
            <person name="Finn R."/>
            <person name="Kale V."/>
            <person name="Holt S."/>
            <person name="Cochrane G."/>
            <person name="Meng A."/>
            <person name="Brown T."/>
            <person name="Cohen L."/>
        </authorList>
    </citation>
    <scope>NUCLEOTIDE SEQUENCE</scope>
    <source>
        <strain evidence="3">CCMP2084</strain>
    </source>
</reference>
<sequence>MAPIPKRKTERAPAIDKLLKPAIGVAIALVAYYSFTGLDLDIERVDVTDELALREVLFGDGAGKNYAVLCHGEENLAPVSSVFQEAANEASVSAEFRIMDCNHVLESSGKSIADRFKLDLKKRPTIFVSGKVPEQPKQIPQKHLKTGHMLAKLLKQMLEPHAAKIETTKDLKAKCLEKEYCGLLLKGAKPEPFLKDAVANLLVKYPHVQFASIDATVLLTANLEEHLDEFVPGQHRFVVFHKMSGSSKIDSDADAETTKSNGNSSGRLITSIAVTPPGSSISFSTMSQTVQKALQGSTKKIPSLPTVKTRTKKFDQAEREKRKRKNQRTSGSSSSSSSSSGSSTTNDGSAEGRKAERERRRDEHNKNNNVTPKTPEELAELERQRRLRMEEEAAKWNIGAEDAGDEEYNNMEETADHDQGYDDEESELMDMDDHEDDEDVMDLD</sequence>
<protein>
    <submittedName>
        <fullName evidence="3">Uncharacterized protein</fullName>
    </submittedName>
</protein>
<evidence type="ECO:0000313" key="2">
    <source>
        <dbReference type="EMBL" id="CAD9825150.1"/>
    </source>
</evidence>
<name>A0A6T7JST0_9STRA</name>
<feature type="compositionally biased region" description="Low complexity" evidence="1">
    <location>
        <begin position="330"/>
        <end position="343"/>
    </location>
</feature>
<organism evidence="3">
    <name type="scientific">Attheya septentrionalis</name>
    <dbReference type="NCBI Taxonomy" id="420275"/>
    <lineage>
        <taxon>Eukaryota</taxon>
        <taxon>Sar</taxon>
        <taxon>Stramenopiles</taxon>
        <taxon>Ochrophyta</taxon>
        <taxon>Bacillariophyta</taxon>
        <taxon>Coscinodiscophyceae</taxon>
        <taxon>Chaetocerotophycidae</taxon>
        <taxon>Chaetocerotales</taxon>
        <taxon>Attheyaceae</taxon>
        <taxon>Attheya</taxon>
    </lineage>
</organism>
<feature type="compositionally biased region" description="Basic and acidic residues" evidence="1">
    <location>
        <begin position="374"/>
        <end position="394"/>
    </location>
</feature>
<evidence type="ECO:0000313" key="3">
    <source>
        <dbReference type="EMBL" id="CAD9825151.1"/>
    </source>
</evidence>
<proteinExistence type="predicted"/>
<feature type="region of interest" description="Disordered" evidence="1">
    <location>
        <begin position="247"/>
        <end position="268"/>
    </location>
</feature>
<evidence type="ECO:0000256" key="1">
    <source>
        <dbReference type="SAM" id="MobiDB-lite"/>
    </source>
</evidence>
<feature type="region of interest" description="Disordered" evidence="1">
    <location>
        <begin position="294"/>
        <end position="444"/>
    </location>
</feature>
<feature type="compositionally biased region" description="Basic and acidic residues" evidence="1">
    <location>
        <begin position="350"/>
        <end position="366"/>
    </location>
</feature>
<dbReference type="EMBL" id="HBHQ01025187">
    <property type="protein sequence ID" value="CAD9825150.1"/>
    <property type="molecule type" value="Transcribed_RNA"/>
</dbReference>
<accession>A0A6T7JST0</accession>
<gene>
    <name evidence="2" type="ORF">ASEP1449_LOCUS16984</name>
    <name evidence="3" type="ORF">ASEP1449_LOCUS16985</name>
</gene>
<feature type="compositionally biased region" description="Acidic residues" evidence="1">
    <location>
        <begin position="421"/>
        <end position="444"/>
    </location>
</feature>
<dbReference type="AlphaFoldDB" id="A0A6T7JST0"/>
<feature type="compositionally biased region" description="Acidic residues" evidence="1">
    <location>
        <begin position="402"/>
        <end position="413"/>
    </location>
</feature>
<dbReference type="EMBL" id="HBHQ01025188">
    <property type="protein sequence ID" value="CAD9825151.1"/>
    <property type="molecule type" value="Transcribed_RNA"/>
</dbReference>